<comment type="caution">
    <text evidence="2">The sequence shown here is derived from an EMBL/GenBank/DDBJ whole genome shotgun (WGS) entry which is preliminary data.</text>
</comment>
<dbReference type="AlphaFoldDB" id="A0A922IC56"/>
<feature type="region of interest" description="Disordered" evidence="1">
    <location>
        <begin position="1"/>
        <end position="54"/>
    </location>
</feature>
<evidence type="ECO:0000256" key="1">
    <source>
        <dbReference type="SAM" id="MobiDB-lite"/>
    </source>
</evidence>
<proteinExistence type="predicted"/>
<evidence type="ECO:0000313" key="2">
    <source>
        <dbReference type="EMBL" id="KAH9526649.1"/>
    </source>
</evidence>
<dbReference type="Proteomes" id="UP000790347">
    <property type="component" value="Unassembled WGS sequence"/>
</dbReference>
<feature type="region of interest" description="Disordered" evidence="1">
    <location>
        <begin position="153"/>
        <end position="193"/>
    </location>
</feature>
<name>A0A922IC56_DERFA</name>
<protein>
    <submittedName>
        <fullName evidence="2">Uncharacterized protein</fullName>
    </submittedName>
</protein>
<dbReference type="OrthoDB" id="10410817at2759"/>
<sequence>MSDLSASSSSSSSSSSSTSSTENLKKLLMISKSDSSTTTKQLRPATTKPPGPAAGGFFEIHLPENWGTIRLWAEQQQVNDNGYDHYILRFNDPTQTSEPPKPLEGNQIVQERFGQDIKETNAVTVCSGNVEQTLEPLVRPQPKETVKIQWNEYSYDPFPETNKTITEQQQQQESVPDQHQSSRHFEETLRRRG</sequence>
<organism evidence="2 3">
    <name type="scientific">Dermatophagoides farinae</name>
    <name type="common">American house dust mite</name>
    <dbReference type="NCBI Taxonomy" id="6954"/>
    <lineage>
        <taxon>Eukaryota</taxon>
        <taxon>Metazoa</taxon>
        <taxon>Ecdysozoa</taxon>
        <taxon>Arthropoda</taxon>
        <taxon>Chelicerata</taxon>
        <taxon>Arachnida</taxon>
        <taxon>Acari</taxon>
        <taxon>Acariformes</taxon>
        <taxon>Sarcoptiformes</taxon>
        <taxon>Astigmata</taxon>
        <taxon>Psoroptidia</taxon>
        <taxon>Analgoidea</taxon>
        <taxon>Pyroglyphidae</taxon>
        <taxon>Dermatophagoidinae</taxon>
        <taxon>Dermatophagoides</taxon>
    </lineage>
</organism>
<reference evidence="2" key="2">
    <citation type="journal article" date="2022" name="Res Sq">
        <title>Comparative Genomics Reveals Insights into the Divergent Evolution of Astigmatic Mites and Household Pest Adaptations.</title>
        <authorList>
            <person name="Xiong Q."/>
            <person name="Wan A.T.-Y."/>
            <person name="Liu X.-Y."/>
            <person name="Fung C.S.-H."/>
            <person name="Xiao X."/>
            <person name="Malainual N."/>
            <person name="Hou J."/>
            <person name="Wang L."/>
            <person name="Wang M."/>
            <person name="Yang K."/>
            <person name="Cui Y."/>
            <person name="Leung E."/>
            <person name="Nong W."/>
            <person name="Shin S.-K."/>
            <person name="Au S."/>
            <person name="Jeong K.Y."/>
            <person name="Chew F.T."/>
            <person name="Hui J."/>
            <person name="Leung T.F."/>
            <person name="Tungtrongchitr A."/>
            <person name="Zhong N."/>
            <person name="Liu Z."/>
            <person name="Tsui S."/>
        </authorList>
    </citation>
    <scope>NUCLEOTIDE SEQUENCE</scope>
    <source>
        <strain evidence="2">Derf</strain>
        <tissue evidence="2">Whole organism</tissue>
    </source>
</reference>
<gene>
    <name evidence="2" type="ORF">DERF_000715</name>
</gene>
<feature type="compositionally biased region" description="Low complexity" evidence="1">
    <location>
        <begin position="1"/>
        <end position="21"/>
    </location>
</feature>
<dbReference type="EMBL" id="ASGP02000001">
    <property type="protein sequence ID" value="KAH9526649.1"/>
    <property type="molecule type" value="Genomic_DNA"/>
</dbReference>
<feature type="compositionally biased region" description="Polar residues" evidence="1">
    <location>
        <begin position="32"/>
        <end position="41"/>
    </location>
</feature>
<accession>A0A922IC56</accession>
<keyword evidence="3" id="KW-1185">Reference proteome</keyword>
<evidence type="ECO:0000313" key="3">
    <source>
        <dbReference type="Proteomes" id="UP000790347"/>
    </source>
</evidence>
<feature type="compositionally biased region" description="Basic and acidic residues" evidence="1">
    <location>
        <begin position="183"/>
        <end position="193"/>
    </location>
</feature>
<reference evidence="2" key="1">
    <citation type="submission" date="2013-05" db="EMBL/GenBank/DDBJ databases">
        <authorList>
            <person name="Yim A.K.Y."/>
            <person name="Chan T.F."/>
            <person name="Ji K.M."/>
            <person name="Liu X.Y."/>
            <person name="Zhou J.W."/>
            <person name="Li R.Q."/>
            <person name="Yang K.Y."/>
            <person name="Li J."/>
            <person name="Li M."/>
            <person name="Law P.T.W."/>
            <person name="Wu Y.L."/>
            <person name="Cai Z.L."/>
            <person name="Qin H."/>
            <person name="Bao Y."/>
            <person name="Leung R.K.K."/>
            <person name="Ng P.K.S."/>
            <person name="Zou J."/>
            <person name="Zhong X.J."/>
            <person name="Ran P.X."/>
            <person name="Zhong N.S."/>
            <person name="Liu Z.G."/>
            <person name="Tsui S.K.W."/>
        </authorList>
    </citation>
    <scope>NUCLEOTIDE SEQUENCE</scope>
    <source>
        <strain evidence="2">Derf</strain>
        <tissue evidence="2">Whole organism</tissue>
    </source>
</reference>